<dbReference type="InterPro" id="IPR000531">
    <property type="entry name" value="Beta-barrel_TonB"/>
</dbReference>
<keyword evidence="9 14" id="KW-0675">Receptor</keyword>
<keyword evidence="10" id="KW-0998">Cell outer membrane</keyword>
<evidence type="ECO:0000256" key="11">
    <source>
        <dbReference type="RuleBase" id="RU003357"/>
    </source>
</evidence>
<proteinExistence type="inferred from homology"/>
<keyword evidence="3" id="KW-0813">Transport</keyword>
<keyword evidence="5" id="KW-0812">Transmembrane</keyword>
<evidence type="ECO:0000256" key="2">
    <source>
        <dbReference type="ARBA" id="ARBA00008143"/>
    </source>
</evidence>
<evidence type="ECO:0000256" key="7">
    <source>
        <dbReference type="ARBA" id="ARBA00023077"/>
    </source>
</evidence>
<dbReference type="InterPro" id="IPR036942">
    <property type="entry name" value="Beta-barrel_TonB_sf"/>
</dbReference>
<feature type="domain" description="TonB-dependent receptor-like beta-barrel" evidence="12">
    <location>
        <begin position="171"/>
        <end position="605"/>
    </location>
</feature>
<comment type="subcellular location">
    <subcellularLocation>
        <location evidence="1">Cell outer membrane</location>
        <topology evidence="1">Multi-pass membrane protein</topology>
    </subcellularLocation>
</comment>
<organism evidence="14 15">
    <name type="scientific">Alteromonas gilva</name>
    <dbReference type="NCBI Taxonomy" id="2987522"/>
    <lineage>
        <taxon>Bacteria</taxon>
        <taxon>Pseudomonadati</taxon>
        <taxon>Pseudomonadota</taxon>
        <taxon>Gammaproteobacteria</taxon>
        <taxon>Alteromonadales</taxon>
        <taxon>Alteromonadaceae</taxon>
        <taxon>Alteromonas/Salinimonas group</taxon>
        <taxon>Alteromonas</taxon>
    </lineage>
</organism>
<dbReference type="Gene3D" id="2.40.170.20">
    <property type="entry name" value="TonB-dependent receptor, beta-barrel domain"/>
    <property type="match status" value="1"/>
</dbReference>
<dbReference type="SUPFAM" id="SSF56935">
    <property type="entry name" value="Porins"/>
    <property type="match status" value="1"/>
</dbReference>
<dbReference type="InterPro" id="IPR012910">
    <property type="entry name" value="Plug_dom"/>
</dbReference>
<dbReference type="EMBL" id="JAQQXP010000001">
    <property type="protein sequence ID" value="MDC8831074.1"/>
    <property type="molecule type" value="Genomic_DNA"/>
</dbReference>
<dbReference type="Pfam" id="PF07715">
    <property type="entry name" value="Plug"/>
    <property type="match status" value="1"/>
</dbReference>
<evidence type="ECO:0000313" key="14">
    <source>
        <dbReference type="EMBL" id="MDC8831074.1"/>
    </source>
</evidence>
<feature type="domain" description="TonB-dependent receptor plug" evidence="13">
    <location>
        <begin position="66"/>
        <end position="150"/>
    </location>
</feature>
<keyword evidence="7 11" id="KW-0798">TonB box</keyword>
<comment type="caution">
    <text evidence="14">The sequence shown here is derived from an EMBL/GenBank/DDBJ whole genome shotgun (WGS) entry which is preliminary data.</text>
</comment>
<protein>
    <submittedName>
        <fullName evidence="14">TonB-dependent receptor</fullName>
    </submittedName>
</protein>
<evidence type="ECO:0000256" key="5">
    <source>
        <dbReference type="ARBA" id="ARBA00022692"/>
    </source>
</evidence>
<name>A0ABT5L202_9ALTE</name>
<dbReference type="PANTHER" id="PTHR30069:SF29">
    <property type="entry name" value="HEMOGLOBIN AND HEMOGLOBIN-HAPTOGLOBIN-BINDING PROTEIN 1-RELATED"/>
    <property type="match status" value="1"/>
</dbReference>
<dbReference type="InterPro" id="IPR039426">
    <property type="entry name" value="TonB-dep_rcpt-like"/>
</dbReference>
<evidence type="ECO:0000313" key="15">
    <source>
        <dbReference type="Proteomes" id="UP001218788"/>
    </source>
</evidence>
<sequence>MSGSHHELQLLLRVVALLGVMVSPVLFAQSPDETLRIKVTERAPDALSNVLKIQPSQQIFTETSFSNNSLATLLSDAPAINLNGQGGLFQTISIRGYSRWRMSTQVEGIPIHTDRRAGTAVEFLPPDMVGRASLITGAASTQLGSGAIGGGINFALATPRQSTLDVNYGLRNDYREVAFYGTDDSQSWSWLFNHRHANNSTDANRHPITDQFEQQAFALRKTDHHGTVKDALILYSTSNNIAKASADDPQTRTTLYPNNDHLLGKVEFNWHNATLYVHDAALTTVVSRPGKRVNYIQNEARTLGAQLNDAMPLGDWLLLWRAGVDGRLDVNVQEQERDNNNALVFARANLRADQWESFVAADISKQITTGTLAAGARLAHMYQRDKLSGHTQSDHNLSAFIGYKHAITEQWYASAYVSNGFRVPSLTERFYNGSTPRGTTEGATDLRTERARNAEGSLIYETPDSTVSFTVFSQHINNYIERVTVNDELRRYQNLGAARIDGINYQASHSIDWARSHWQLRVGGQWLSGKDNNGQAIADIAPAQHRMSLTWFGSQSQAFIALTHRQSSHDKVPGEQPTTSIDVVDAGYQYRINDSLEMSLNLTNLTNANYVTSRDDLAPFATGRDMTLSITAYL</sequence>
<dbReference type="RefSeq" id="WP_273640145.1">
    <property type="nucleotide sequence ID" value="NZ_JAQQXP010000001.1"/>
</dbReference>
<evidence type="ECO:0000256" key="6">
    <source>
        <dbReference type="ARBA" id="ARBA00022729"/>
    </source>
</evidence>
<accession>A0ABT5L202</accession>
<dbReference type="Proteomes" id="UP001218788">
    <property type="component" value="Unassembled WGS sequence"/>
</dbReference>
<keyword evidence="8 11" id="KW-0472">Membrane</keyword>
<evidence type="ECO:0000256" key="4">
    <source>
        <dbReference type="ARBA" id="ARBA00022452"/>
    </source>
</evidence>
<reference evidence="14 15" key="1">
    <citation type="submission" date="2022-10" db="EMBL/GenBank/DDBJ databases">
        <title>Alteromonas sp. chi3 Genome sequencing.</title>
        <authorList>
            <person name="Park S."/>
        </authorList>
    </citation>
    <scope>NUCLEOTIDE SEQUENCE [LARGE SCALE GENOMIC DNA]</scope>
    <source>
        <strain evidence="15">chi3</strain>
    </source>
</reference>
<evidence type="ECO:0000259" key="12">
    <source>
        <dbReference type="Pfam" id="PF00593"/>
    </source>
</evidence>
<keyword evidence="6" id="KW-0732">Signal</keyword>
<gene>
    <name evidence="14" type="ORF">OIK42_09895</name>
</gene>
<keyword evidence="15" id="KW-1185">Reference proteome</keyword>
<evidence type="ECO:0000256" key="9">
    <source>
        <dbReference type="ARBA" id="ARBA00023170"/>
    </source>
</evidence>
<dbReference type="Pfam" id="PF00593">
    <property type="entry name" value="TonB_dep_Rec_b-barrel"/>
    <property type="match status" value="1"/>
</dbReference>
<evidence type="ECO:0000256" key="10">
    <source>
        <dbReference type="ARBA" id="ARBA00023237"/>
    </source>
</evidence>
<evidence type="ECO:0000256" key="3">
    <source>
        <dbReference type="ARBA" id="ARBA00022448"/>
    </source>
</evidence>
<comment type="similarity">
    <text evidence="2">Belongs to the TonB-dependent receptor family. Hemoglobin/haptoglobin binding protein subfamily.</text>
</comment>
<dbReference type="PANTHER" id="PTHR30069">
    <property type="entry name" value="TONB-DEPENDENT OUTER MEMBRANE RECEPTOR"/>
    <property type="match status" value="1"/>
</dbReference>
<evidence type="ECO:0000256" key="8">
    <source>
        <dbReference type="ARBA" id="ARBA00023136"/>
    </source>
</evidence>
<dbReference type="Gene3D" id="2.170.130.10">
    <property type="entry name" value="TonB-dependent receptor, plug domain"/>
    <property type="match status" value="1"/>
</dbReference>
<evidence type="ECO:0000256" key="1">
    <source>
        <dbReference type="ARBA" id="ARBA00004571"/>
    </source>
</evidence>
<evidence type="ECO:0000259" key="13">
    <source>
        <dbReference type="Pfam" id="PF07715"/>
    </source>
</evidence>
<dbReference type="InterPro" id="IPR037066">
    <property type="entry name" value="Plug_dom_sf"/>
</dbReference>
<keyword evidence="4" id="KW-1134">Transmembrane beta strand</keyword>